<comment type="cofactor">
    <cofactor evidence="1">
        <name>heme</name>
        <dbReference type="ChEBI" id="CHEBI:30413"/>
    </cofactor>
</comment>
<sequence>MSMNHDLLLFQSPSLSFDAFICAFLLVGTIAVWLSPGGIAWARFRSKAGFSIPGPVGLPLMGLLTVFNGSTPHRVLAKLAKTLNAVKLMAFSVGFTRFIISSCTETAREILNNPAFADRPVKESAYELLFHRAVGFAPFGEYWRNLRRISATHLFSPKRIAASEAYRREIGIKMMEEIKGLMEARGEVQIKRVLHFGSLNNVMATVFGKKDDFERAGEEFQLDELVSEGYELLGIFNWSDHFPLLSWLDLQGVRKRCRNLVSKVSVFVGKIIEEHRLKRVSGGLKDDCCEVGDFIQVLLDLEKHETLSDSDMIAVLWEMIFRGTDTVAIMLEWVLARMVLHPEIQAMAQAEIDLFVGKSKLVSDSDIQCLQYLQAIVKETLRLHPPGPLLSWARLAIHDVNVGGHFIPAGTTAMVNMWAITHDEKVWAEPERFKPERFMEQEISILGSDLRLAPFGSGRRVCPGKAMGLATVHLWLAQLLQGPVEDVIKCNFDSAYDALSRESMSGFICRDNAELIMAAGVTFHRHVADTFVAEALACLQATIFAKDLDFAKVVIEGDSLTVIKKVCSSTPDGSLIDPIIHDIREASKGFETVIFGFVHRDANINAHTLAREGRGQRSSMFWIEEAPPGTIAVAARDWERLIAWSNCCTCLPGKLCSYFVRSYS</sequence>
<keyword evidence="9" id="KW-0812">Transmembrane</keyword>
<dbReference type="PANTHER" id="PTHR47946:SF10">
    <property type="entry name" value="CYTOCHROME P450 78A5"/>
    <property type="match status" value="1"/>
</dbReference>
<dbReference type="InterPro" id="IPR012337">
    <property type="entry name" value="RNaseH-like_sf"/>
</dbReference>
<feature type="domain" description="RNase H type-1" evidence="10">
    <location>
        <begin position="491"/>
        <end position="612"/>
    </location>
</feature>
<dbReference type="CDD" id="cd06222">
    <property type="entry name" value="RNase_H_like"/>
    <property type="match status" value="1"/>
</dbReference>
<organism evidence="11 12">
    <name type="scientific">Hibiscus sabdariffa</name>
    <name type="common">roselle</name>
    <dbReference type="NCBI Taxonomy" id="183260"/>
    <lineage>
        <taxon>Eukaryota</taxon>
        <taxon>Viridiplantae</taxon>
        <taxon>Streptophyta</taxon>
        <taxon>Embryophyta</taxon>
        <taxon>Tracheophyta</taxon>
        <taxon>Spermatophyta</taxon>
        <taxon>Magnoliopsida</taxon>
        <taxon>eudicotyledons</taxon>
        <taxon>Gunneridae</taxon>
        <taxon>Pentapetalae</taxon>
        <taxon>rosids</taxon>
        <taxon>malvids</taxon>
        <taxon>Malvales</taxon>
        <taxon>Malvaceae</taxon>
        <taxon>Malvoideae</taxon>
        <taxon>Hibiscus</taxon>
    </lineage>
</organism>
<evidence type="ECO:0000256" key="2">
    <source>
        <dbReference type="ARBA" id="ARBA00010617"/>
    </source>
</evidence>
<dbReference type="PROSITE" id="PS00086">
    <property type="entry name" value="CYTOCHROME_P450"/>
    <property type="match status" value="1"/>
</dbReference>
<dbReference type="Gene3D" id="1.10.630.10">
    <property type="entry name" value="Cytochrome P450"/>
    <property type="match status" value="1"/>
</dbReference>
<dbReference type="InterPro" id="IPR036397">
    <property type="entry name" value="RNaseH_sf"/>
</dbReference>
<dbReference type="SUPFAM" id="SSF53098">
    <property type="entry name" value="Ribonuclease H-like"/>
    <property type="match status" value="1"/>
</dbReference>
<evidence type="ECO:0000256" key="8">
    <source>
        <dbReference type="RuleBase" id="RU000461"/>
    </source>
</evidence>
<evidence type="ECO:0000259" key="10">
    <source>
        <dbReference type="Pfam" id="PF13456"/>
    </source>
</evidence>
<evidence type="ECO:0000256" key="6">
    <source>
        <dbReference type="ARBA" id="ARBA00023004"/>
    </source>
</evidence>
<dbReference type="InterPro" id="IPR051996">
    <property type="entry name" value="Cytochrome_P450_78A"/>
</dbReference>
<evidence type="ECO:0000256" key="4">
    <source>
        <dbReference type="ARBA" id="ARBA00022723"/>
    </source>
</evidence>
<evidence type="ECO:0000256" key="3">
    <source>
        <dbReference type="ARBA" id="ARBA00022617"/>
    </source>
</evidence>
<dbReference type="InterPro" id="IPR036396">
    <property type="entry name" value="Cyt_P450_sf"/>
</dbReference>
<feature type="transmembrane region" description="Helical" evidence="9">
    <location>
        <begin position="48"/>
        <end position="67"/>
    </location>
</feature>
<keyword evidence="3 8" id="KW-0349">Heme</keyword>
<evidence type="ECO:0000313" key="11">
    <source>
        <dbReference type="EMBL" id="KAK9008546.1"/>
    </source>
</evidence>
<keyword evidence="9" id="KW-0472">Membrane</keyword>
<evidence type="ECO:0000256" key="5">
    <source>
        <dbReference type="ARBA" id="ARBA00023002"/>
    </source>
</evidence>
<keyword evidence="12" id="KW-1185">Reference proteome</keyword>
<feature type="transmembrane region" description="Helical" evidence="9">
    <location>
        <begin position="20"/>
        <end position="42"/>
    </location>
</feature>
<reference evidence="11 12" key="1">
    <citation type="journal article" date="2024" name="G3 (Bethesda)">
        <title>Genome assembly of Hibiscus sabdariffa L. provides insights into metabolisms of medicinal natural products.</title>
        <authorList>
            <person name="Kim T."/>
        </authorList>
    </citation>
    <scope>NUCLEOTIDE SEQUENCE [LARGE SCALE GENOMIC DNA]</scope>
    <source>
        <strain evidence="11">TK-2024</strain>
        <tissue evidence="11">Old leaves</tissue>
    </source>
</reference>
<dbReference type="PANTHER" id="PTHR47946">
    <property type="entry name" value="CYTOCHROME P450 78A7-RELATED"/>
    <property type="match status" value="1"/>
</dbReference>
<dbReference type="PRINTS" id="PR00385">
    <property type="entry name" value="P450"/>
</dbReference>
<comment type="caution">
    <text evidence="11">The sequence shown here is derived from an EMBL/GenBank/DDBJ whole genome shotgun (WGS) entry which is preliminary data.</text>
</comment>
<name>A0ABR2R6H3_9ROSI</name>
<accession>A0ABR2R6H3</accession>
<dbReference type="SUPFAM" id="SSF48264">
    <property type="entry name" value="Cytochrome P450"/>
    <property type="match status" value="1"/>
</dbReference>
<dbReference type="Proteomes" id="UP001396334">
    <property type="component" value="Unassembled WGS sequence"/>
</dbReference>
<evidence type="ECO:0000313" key="12">
    <source>
        <dbReference type="Proteomes" id="UP001396334"/>
    </source>
</evidence>
<protein>
    <recommendedName>
        <fullName evidence="10">RNase H type-1 domain-containing protein</fullName>
    </recommendedName>
</protein>
<keyword evidence="5 8" id="KW-0560">Oxidoreductase</keyword>
<dbReference type="PRINTS" id="PR00463">
    <property type="entry name" value="EP450I"/>
</dbReference>
<keyword evidence="7 8" id="KW-0503">Monooxygenase</keyword>
<keyword evidence="9" id="KW-1133">Transmembrane helix</keyword>
<evidence type="ECO:0000256" key="1">
    <source>
        <dbReference type="ARBA" id="ARBA00001971"/>
    </source>
</evidence>
<dbReference type="Pfam" id="PF13456">
    <property type="entry name" value="RVT_3"/>
    <property type="match status" value="1"/>
</dbReference>
<gene>
    <name evidence="11" type="ORF">V6N11_075435</name>
</gene>
<evidence type="ECO:0000256" key="9">
    <source>
        <dbReference type="SAM" id="Phobius"/>
    </source>
</evidence>
<dbReference type="InterPro" id="IPR017972">
    <property type="entry name" value="Cyt_P450_CS"/>
</dbReference>
<proteinExistence type="inferred from homology"/>
<dbReference type="Gene3D" id="3.30.420.10">
    <property type="entry name" value="Ribonuclease H-like superfamily/Ribonuclease H"/>
    <property type="match status" value="1"/>
</dbReference>
<dbReference type="Pfam" id="PF00067">
    <property type="entry name" value="p450"/>
    <property type="match status" value="1"/>
</dbReference>
<dbReference type="InterPro" id="IPR001128">
    <property type="entry name" value="Cyt_P450"/>
</dbReference>
<keyword evidence="6 8" id="KW-0408">Iron</keyword>
<comment type="similarity">
    <text evidence="2 8">Belongs to the cytochrome P450 family.</text>
</comment>
<dbReference type="InterPro" id="IPR044730">
    <property type="entry name" value="RNase_H-like_dom_plant"/>
</dbReference>
<dbReference type="InterPro" id="IPR002401">
    <property type="entry name" value="Cyt_P450_E_grp-I"/>
</dbReference>
<dbReference type="EMBL" id="JBBPBN010000026">
    <property type="protein sequence ID" value="KAK9008546.1"/>
    <property type="molecule type" value="Genomic_DNA"/>
</dbReference>
<dbReference type="InterPro" id="IPR002156">
    <property type="entry name" value="RNaseH_domain"/>
</dbReference>
<evidence type="ECO:0000256" key="7">
    <source>
        <dbReference type="ARBA" id="ARBA00023033"/>
    </source>
</evidence>
<keyword evidence="4 8" id="KW-0479">Metal-binding</keyword>
<dbReference type="CDD" id="cd11076">
    <property type="entry name" value="CYP78"/>
    <property type="match status" value="1"/>
</dbReference>